<proteinExistence type="predicted"/>
<organism evidence="3 4">
    <name type="scientific">Thermogutta terrifontis</name>
    <dbReference type="NCBI Taxonomy" id="1331910"/>
    <lineage>
        <taxon>Bacteria</taxon>
        <taxon>Pseudomonadati</taxon>
        <taxon>Planctomycetota</taxon>
        <taxon>Planctomycetia</taxon>
        <taxon>Pirellulales</taxon>
        <taxon>Thermoguttaceae</taxon>
        <taxon>Thermogutta</taxon>
    </lineage>
</organism>
<dbReference type="SUPFAM" id="SSF51735">
    <property type="entry name" value="NAD(P)-binding Rossmann-fold domains"/>
    <property type="match status" value="1"/>
</dbReference>
<dbReference type="PANTHER" id="PTHR43818:SF5">
    <property type="entry name" value="OXIDOREDUCTASE FAMILY PROTEIN"/>
    <property type="match status" value="1"/>
</dbReference>
<keyword evidence="4" id="KW-1185">Reference proteome</keyword>
<dbReference type="InterPro" id="IPR036291">
    <property type="entry name" value="NAD(P)-bd_dom_sf"/>
</dbReference>
<dbReference type="InterPro" id="IPR050463">
    <property type="entry name" value="Gfo/Idh/MocA_oxidrdct_glycsds"/>
</dbReference>
<dbReference type="Gene3D" id="3.30.360.10">
    <property type="entry name" value="Dihydrodipicolinate Reductase, domain 2"/>
    <property type="match status" value="1"/>
</dbReference>
<dbReference type="Gene3D" id="3.40.50.720">
    <property type="entry name" value="NAD(P)-binding Rossmann-like Domain"/>
    <property type="match status" value="1"/>
</dbReference>
<dbReference type="GO" id="GO:0000166">
    <property type="term" value="F:nucleotide binding"/>
    <property type="evidence" value="ECO:0007669"/>
    <property type="project" value="InterPro"/>
</dbReference>
<dbReference type="RefSeq" id="WP_095416041.1">
    <property type="nucleotide sequence ID" value="NZ_CP018477.1"/>
</dbReference>
<dbReference type="PANTHER" id="PTHR43818">
    <property type="entry name" value="BCDNA.GH03377"/>
    <property type="match status" value="1"/>
</dbReference>
<sequence>MSDHVSKSSRREFLKTTGQLAAATAVSAAIVPHVHAAEDNTIRIALIGCGGRGTGAAANAMSVKRVPIKLVAMADVFQDRLNSSYENLKKQFGDQVDVPDDRKFIGFDAYRKAMDCLRPGDVAIFATPPAFRWVHFTYAIEKNLHVFMEKPVTVDGPTSKRMLELAKKSVEKNLKVGVGLMSRHSRALQELYKRLQDGAIGDIIFERGYRMHGPIGYFASTPKPEGISELLYQVRRFHSFLWASGGCYSDFYIHIIDHLAWMKNDWPVKAMGLGGRHYKTSPEGVPYIDQNFDVYAVEYTYADGTKFCFDGRCMAGADNVYYSYIHGSKGSALVSANGDCGLPSRIFKGQSPDMSVLEWESKVPPEERDPYQNEWNALIDAILDDKPHNEAERGVKASLVTSMGRMSAHTGREITYEEMLNCPHEMAPGLDQLTMDSPAPLQLGPDGRYPVPMPGLKTDREY</sequence>
<dbReference type="KEGG" id="ttf:THTE_3598"/>
<dbReference type="InterPro" id="IPR000683">
    <property type="entry name" value="Gfo/Idh/MocA-like_OxRdtase_N"/>
</dbReference>
<dbReference type="PROSITE" id="PS51318">
    <property type="entry name" value="TAT"/>
    <property type="match status" value="1"/>
</dbReference>
<feature type="region of interest" description="Disordered" evidence="1">
    <location>
        <begin position="436"/>
        <end position="462"/>
    </location>
</feature>
<evidence type="ECO:0000313" key="4">
    <source>
        <dbReference type="Proteomes" id="UP000215086"/>
    </source>
</evidence>
<accession>A0A286RJQ3</accession>
<feature type="domain" description="Gfo/Idh/MocA-like oxidoreductase N-terminal" evidence="2">
    <location>
        <begin position="42"/>
        <end position="169"/>
    </location>
</feature>
<dbReference type="SUPFAM" id="SSF55347">
    <property type="entry name" value="Glyceraldehyde-3-phosphate dehydrogenase-like, C-terminal domain"/>
    <property type="match status" value="1"/>
</dbReference>
<protein>
    <recommendedName>
        <fullName evidence="2">Gfo/Idh/MocA-like oxidoreductase N-terminal domain-containing protein</fullName>
    </recommendedName>
</protein>
<gene>
    <name evidence="3" type="ORF">THTE_3598</name>
</gene>
<reference evidence="3 4" key="1">
    <citation type="journal article" name="Front. Microbiol.">
        <title>Sugar Metabolism of the First Thermophilic Planctomycete Thermogutta terrifontis: Comparative Genomic and Transcriptomic Approaches.</title>
        <authorList>
            <person name="Elcheninov A.G."/>
            <person name="Menzel P."/>
            <person name="Gudbergsdottir S.R."/>
            <person name="Slesarev A.I."/>
            <person name="Kadnikov V.V."/>
            <person name="Krogh A."/>
            <person name="Bonch-Osmolovskaya E.A."/>
            <person name="Peng X."/>
            <person name="Kublanov I.V."/>
        </authorList>
    </citation>
    <scope>NUCLEOTIDE SEQUENCE [LARGE SCALE GENOMIC DNA]</scope>
    <source>
        <strain evidence="3 4">R1</strain>
    </source>
</reference>
<evidence type="ECO:0000256" key="1">
    <source>
        <dbReference type="SAM" id="MobiDB-lite"/>
    </source>
</evidence>
<dbReference type="AlphaFoldDB" id="A0A286RJQ3"/>
<dbReference type="InterPro" id="IPR006311">
    <property type="entry name" value="TAT_signal"/>
</dbReference>
<dbReference type="OrthoDB" id="253515at2"/>
<name>A0A286RJQ3_9BACT</name>
<evidence type="ECO:0000259" key="2">
    <source>
        <dbReference type="Pfam" id="PF01408"/>
    </source>
</evidence>
<dbReference type="Proteomes" id="UP000215086">
    <property type="component" value="Chromosome"/>
</dbReference>
<evidence type="ECO:0000313" key="3">
    <source>
        <dbReference type="EMBL" id="ASV76199.1"/>
    </source>
</evidence>
<dbReference type="EMBL" id="CP018477">
    <property type="protein sequence ID" value="ASV76199.1"/>
    <property type="molecule type" value="Genomic_DNA"/>
</dbReference>
<dbReference type="Pfam" id="PF01408">
    <property type="entry name" value="GFO_IDH_MocA"/>
    <property type="match status" value="1"/>
</dbReference>